<keyword evidence="3" id="KW-1185">Reference proteome</keyword>
<evidence type="ECO:0000313" key="3">
    <source>
        <dbReference type="Proteomes" id="UP001491310"/>
    </source>
</evidence>
<sequence length="288" mass="31043">MARNHLDFDGLILGSYKTRTMSLMHDDRAEENSESLEARISSFQSFASVCSFYNPAGQIDGEKLAALVLGQKDTVLGWFVSRRVVWAKLSARDSAVCAHLPVCLARLQPQTASKPMLFGVFTAGEDHNGATLGFQQRLYQQLPQQEESYKAASGSSTAASEVPPPQQRPQPVPMRIINLGSLQGARTDRAYEQLSPVAGLPPVPPPVLVSSEKRHQSNGDCSSKAGAGPMALSEQELQHIAVADVERQVAGVEAVYKALMSQIASLEVAVNVRSTKLTGLLADIDDIT</sequence>
<accession>A0ABR2YR36</accession>
<evidence type="ECO:0000313" key="2">
    <source>
        <dbReference type="EMBL" id="KAK9909051.1"/>
    </source>
</evidence>
<dbReference type="PRINTS" id="PR02051">
    <property type="entry name" value="PROTEINF175"/>
</dbReference>
<name>A0ABR2YR36_9CHLO</name>
<evidence type="ECO:0000256" key="1">
    <source>
        <dbReference type="SAM" id="MobiDB-lite"/>
    </source>
</evidence>
<dbReference type="InterPro" id="IPR023238">
    <property type="entry name" value="FAM175"/>
</dbReference>
<dbReference type="EMBL" id="JALJOT010000007">
    <property type="protein sequence ID" value="KAK9909051.1"/>
    <property type="molecule type" value="Genomic_DNA"/>
</dbReference>
<protein>
    <submittedName>
        <fullName evidence="2">Uncharacterized protein</fullName>
    </submittedName>
</protein>
<feature type="compositionally biased region" description="Pro residues" evidence="1">
    <location>
        <begin position="162"/>
        <end position="172"/>
    </location>
</feature>
<dbReference type="Pfam" id="PF21125">
    <property type="entry name" value="MPN_2A_DUB_like"/>
    <property type="match status" value="1"/>
</dbReference>
<dbReference type="Proteomes" id="UP001491310">
    <property type="component" value="Unassembled WGS sequence"/>
</dbReference>
<dbReference type="PANTHER" id="PTHR31728:SF5">
    <property type="entry name" value="OS07G0540200 PROTEIN"/>
    <property type="match status" value="1"/>
</dbReference>
<gene>
    <name evidence="2" type="ORF">WJX75_006510</name>
</gene>
<comment type="caution">
    <text evidence="2">The sequence shown here is derived from an EMBL/GenBank/DDBJ whole genome shotgun (WGS) entry which is preliminary data.</text>
</comment>
<reference evidence="2 3" key="1">
    <citation type="journal article" date="2024" name="Nat. Commun.">
        <title>Phylogenomics reveals the evolutionary origins of lichenization in chlorophyte algae.</title>
        <authorList>
            <person name="Puginier C."/>
            <person name="Libourel C."/>
            <person name="Otte J."/>
            <person name="Skaloud P."/>
            <person name="Haon M."/>
            <person name="Grisel S."/>
            <person name="Petersen M."/>
            <person name="Berrin J.G."/>
            <person name="Delaux P.M."/>
            <person name="Dal Grande F."/>
            <person name="Keller J."/>
        </authorList>
    </citation>
    <scope>NUCLEOTIDE SEQUENCE [LARGE SCALE GENOMIC DNA]</scope>
    <source>
        <strain evidence="2 3">SAG 216-7</strain>
    </source>
</reference>
<feature type="region of interest" description="Disordered" evidence="1">
    <location>
        <begin position="145"/>
        <end position="172"/>
    </location>
</feature>
<proteinExistence type="predicted"/>
<dbReference type="PANTHER" id="PTHR31728">
    <property type="entry name" value="ABRAXAS FAMILY MEMBER"/>
    <property type="match status" value="1"/>
</dbReference>
<organism evidence="2 3">
    <name type="scientific">Coccomyxa subellipsoidea</name>
    <dbReference type="NCBI Taxonomy" id="248742"/>
    <lineage>
        <taxon>Eukaryota</taxon>
        <taxon>Viridiplantae</taxon>
        <taxon>Chlorophyta</taxon>
        <taxon>core chlorophytes</taxon>
        <taxon>Trebouxiophyceae</taxon>
        <taxon>Trebouxiophyceae incertae sedis</taxon>
        <taxon>Coccomyxaceae</taxon>
        <taxon>Coccomyxa</taxon>
    </lineage>
</organism>